<dbReference type="PROSITE" id="PS50102">
    <property type="entry name" value="RRM"/>
    <property type="match status" value="1"/>
</dbReference>
<dbReference type="InterPro" id="IPR052462">
    <property type="entry name" value="SLIRP/GR-RBP-like"/>
</dbReference>
<name>A0A381PS62_9ZZZZ</name>
<accession>A0A381PS62</accession>
<gene>
    <name evidence="4" type="ORF">METZ01_LOCUS22740</name>
</gene>
<dbReference type="InterPro" id="IPR012677">
    <property type="entry name" value="Nucleotide-bd_a/b_plait_sf"/>
</dbReference>
<evidence type="ECO:0000259" key="3">
    <source>
        <dbReference type="PROSITE" id="PS50102"/>
    </source>
</evidence>
<reference evidence="4" key="1">
    <citation type="submission" date="2018-05" db="EMBL/GenBank/DDBJ databases">
        <authorList>
            <person name="Lanie J.A."/>
            <person name="Ng W.-L."/>
            <person name="Kazmierczak K.M."/>
            <person name="Andrzejewski T.M."/>
            <person name="Davidsen T.M."/>
            <person name="Wayne K.J."/>
            <person name="Tettelin H."/>
            <person name="Glass J.I."/>
            <person name="Rusch D."/>
            <person name="Podicherti R."/>
            <person name="Tsui H.-C.T."/>
            <person name="Winkler M.E."/>
        </authorList>
    </citation>
    <scope>NUCLEOTIDE SEQUENCE</scope>
</reference>
<dbReference type="Pfam" id="PF00076">
    <property type="entry name" value="RRM_1"/>
    <property type="match status" value="1"/>
</dbReference>
<dbReference type="SUPFAM" id="SSF54928">
    <property type="entry name" value="RNA-binding domain, RBD"/>
    <property type="match status" value="1"/>
</dbReference>
<organism evidence="4">
    <name type="scientific">marine metagenome</name>
    <dbReference type="NCBI Taxonomy" id="408172"/>
    <lineage>
        <taxon>unclassified sequences</taxon>
        <taxon>metagenomes</taxon>
        <taxon>ecological metagenomes</taxon>
    </lineage>
</organism>
<protein>
    <recommendedName>
        <fullName evidence="3">RRM domain-containing protein</fullName>
    </recommendedName>
</protein>
<feature type="domain" description="RRM" evidence="3">
    <location>
        <begin position="1"/>
        <end position="77"/>
    </location>
</feature>
<feature type="non-terminal residue" evidence="4">
    <location>
        <position position="1"/>
    </location>
</feature>
<dbReference type="Gene3D" id="3.30.70.330">
    <property type="match status" value="1"/>
</dbReference>
<proteinExistence type="predicted"/>
<keyword evidence="1" id="KW-0694">RNA-binding</keyword>
<dbReference type="InterPro" id="IPR035979">
    <property type="entry name" value="RBD_domain_sf"/>
</dbReference>
<evidence type="ECO:0000256" key="2">
    <source>
        <dbReference type="SAM" id="MobiDB-lite"/>
    </source>
</evidence>
<evidence type="ECO:0000256" key="1">
    <source>
        <dbReference type="ARBA" id="ARBA00022884"/>
    </source>
</evidence>
<sequence>VFVGNLNYETTQQDLETLFAEVGAISEVFLPTDRATGRPRGFAFVEFTDAATVLLAIEKLDGAELQGRTIRVSEARARAARSPDVPFDPSPWGDDRPGRGGAGKPKGSRRGLRARKRGF</sequence>
<feature type="compositionally biased region" description="Basic residues" evidence="2">
    <location>
        <begin position="106"/>
        <end position="119"/>
    </location>
</feature>
<dbReference type="GO" id="GO:0003723">
    <property type="term" value="F:RNA binding"/>
    <property type="evidence" value="ECO:0007669"/>
    <property type="project" value="UniProtKB-KW"/>
</dbReference>
<dbReference type="AlphaFoldDB" id="A0A381PS62"/>
<dbReference type="PANTHER" id="PTHR48027">
    <property type="entry name" value="HETEROGENEOUS NUCLEAR RIBONUCLEOPROTEIN 87F-RELATED"/>
    <property type="match status" value="1"/>
</dbReference>
<dbReference type="SMART" id="SM00360">
    <property type="entry name" value="RRM"/>
    <property type="match status" value="1"/>
</dbReference>
<evidence type="ECO:0000313" key="4">
    <source>
        <dbReference type="EMBL" id="SUZ69886.1"/>
    </source>
</evidence>
<feature type="region of interest" description="Disordered" evidence="2">
    <location>
        <begin position="73"/>
        <end position="119"/>
    </location>
</feature>
<dbReference type="InterPro" id="IPR000504">
    <property type="entry name" value="RRM_dom"/>
</dbReference>
<dbReference type="EMBL" id="UINC01001074">
    <property type="protein sequence ID" value="SUZ69886.1"/>
    <property type="molecule type" value="Genomic_DNA"/>
</dbReference>